<dbReference type="Proteomes" id="UP000279470">
    <property type="component" value="Unassembled WGS sequence"/>
</dbReference>
<dbReference type="EMBL" id="RXFM01000137">
    <property type="protein sequence ID" value="RST61926.1"/>
    <property type="molecule type" value="Genomic_DNA"/>
</dbReference>
<gene>
    <name evidence="1" type="ORF">EIC27_06760</name>
</gene>
<protein>
    <submittedName>
        <fullName evidence="1">Antitoxin of toxin-antitoxin stability system</fullName>
    </submittedName>
</protein>
<accession>A0A429XEA2</accession>
<evidence type="ECO:0000313" key="2">
    <source>
        <dbReference type="Proteomes" id="UP000279470"/>
    </source>
</evidence>
<keyword evidence="2" id="KW-1185">Reference proteome</keyword>
<name>A0A429XEA2_9RICK</name>
<evidence type="ECO:0000313" key="1">
    <source>
        <dbReference type="EMBL" id="RST61926.1"/>
    </source>
</evidence>
<dbReference type="RefSeq" id="WP_126045284.1">
    <property type="nucleotide sequence ID" value="NZ_RXFM01000137.1"/>
</dbReference>
<proteinExistence type="predicted"/>
<comment type="caution">
    <text evidence="1">The sequence shown here is derived from an EMBL/GenBank/DDBJ whole genome shotgun (WGS) entry which is preliminary data.</text>
</comment>
<organism evidence="1 2">
    <name type="scientific">Candidatus Aquarickettsia rohweri</name>
    <dbReference type="NCBI Taxonomy" id="2602574"/>
    <lineage>
        <taxon>Bacteria</taxon>
        <taxon>Pseudomonadati</taxon>
        <taxon>Pseudomonadota</taxon>
        <taxon>Alphaproteobacteria</taxon>
        <taxon>Rickettsiales</taxon>
        <taxon>Candidatus Midichloriaceae</taxon>
        <taxon>Candidatus Aquarickettsia</taxon>
    </lineage>
</organism>
<sequence>MYTLTTKVSNPINSRLENLAKTIDRNKSYLVRKAVEDFLEEKEDYLIAIHRLEQKGKRISLESLEKECGLES</sequence>
<dbReference type="CDD" id="cd22233">
    <property type="entry name" value="RHH_CopAso-like"/>
    <property type="match status" value="1"/>
</dbReference>
<dbReference type="GO" id="GO:0006355">
    <property type="term" value="P:regulation of DNA-templated transcription"/>
    <property type="evidence" value="ECO:0007669"/>
    <property type="project" value="InterPro"/>
</dbReference>
<dbReference type="SUPFAM" id="SSF47598">
    <property type="entry name" value="Ribbon-helix-helix"/>
    <property type="match status" value="1"/>
</dbReference>
<reference evidence="2" key="1">
    <citation type="submission" date="2018-11" db="EMBL/GenBank/DDBJ databases">
        <title>Phylogenetic, genomic, and biogeographic characterization of a novel and ubiquitous marine invertebrate-associated Rickettsiales parasite, Candidatus Marinoinvertebrata rohwerii, gen. nov., sp. nov.</title>
        <authorList>
            <person name="Klinges J.G."/>
            <person name="Rosales S.M."/>
            <person name="Mcminds R."/>
            <person name="Shaver E.C."/>
            <person name="Shantz A."/>
            <person name="Peters E.C."/>
            <person name="Burkepile D.E."/>
            <person name="Silliman B.R."/>
            <person name="Vega Thurber R.L."/>
        </authorList>
    </citation>
    <scope>NUCLEOTIDE SEQUENCE [LARGE SCALE GENOMIC DNA]</scope>
    <source>
        <strain evidence="2">a_cerv_44</strain>
    </source>
</reference>
<dbReference type="InterPro" id="IPR010985">
    <property type="entry name" value="Ribbon_hlx_hlx"/>
</dbReference>
<dbReference type="OrthoDB" id="7160824at2"/>
<dbReference type="AlphaFoldDB" id="A0A429XEA2"/>